<name>D9SGA2_GALCS</name>
<dbReference type="AlphaFoldDB" id="D9SGA2"/>
<accession>D9SGA2</accession>
<evidence type="ECO:0000259" key="2">
    <source>
        <dbReference type="Pfam" id="PF12696"/>
    </source>
</evidence>
<feature type="transmembrane region" description="Helical" evidence="1">
    <location>
        <begin position="85"/>
        <end position="106"/>
    </location>
</feature>
<evidence type="ECO:0000313" key="4">
    <source>
        <dbReference type="Proteomes" id="UP000001235"/>
    </source>
</evidence>
<reference evidence="3 4" key="1">
    <citation type="submission" date="2010-08" db="EMBL/GenBank/DDBJ databases">
        <title>Complete sequence of Gallionella capsiferriformans ES-2.</title>
        <authorList>
            <consortium name="US DOE Joint Genome Institute"/>
            <person name="Lucas S."/>
            <person name="Copeland A."/>
            <person name="Lapidus A."/>
            <person name="Cheng J.-F."/>
            <person name="Bruce D."/>
            <person name="Goodwin L."/>
            <person name="Pitluck S."/>
            <person name="Chertkov O."/>
            <person name="Davenport K.W."/>
            <person name="Detter J.C."/>
            <person name="Han C."/>
            <person name="Tapia R."/>
            <person name="Land M."/>
            <person name="Hauser L."/>
            <person name="Chang Y.-J."/>
            <person name="Jeffries C."/>
            <person name="Kyrpides N."/>
            <person name="Ivanova N."/>
            <person name="Mikhailova N."/>
            <person name="Shelobolina E.S."/>
            <person name="Picardal F."/>
            <person name="Roden E."/>
            <person name="Emerson D."/>
            <person name="Woyke T."/>
        </authorList>
    </citation>
    <scope>NUCLEOTIDE SEQUENCE [LARGE SCALE GENOMIC DNA]</scope>
    <source>
        <strain evidence="3 4">ES-2</strain>
    </source>
</reference>
<dbReference type="HOGENOM" id="CLU_032977_0_0_4"/>
<dbReference type="OrthoDB" id="6512860at2"/>
<dbReference type="STRING" id="395494.Galf_1530"/>
<dbReference type="PIRSF" id="PIRSF003273">
    <property type="entry name" value="Mobilization_MobA"/>
    <property type="match status" value="1"/>
</dbReference>
<dbReference type="Proteomes" id="UP000001235">
    <property type="component" value="Chromosome"/>
</dbReference>
<gene>
    <name evidence="3" type="ordered locus">Galf_1530</name>
</gene>
<dbReference type="InterPro" id="IPR032689">
    <property type="entry name" value="TraG-D_C"/>
</dbReference>
<feature type="transmembrane region" description="Helical" evidence="1">
    <location>
        <begin position="51"/>
        <end position="73"/>
    </location>
</feature>
<dbReference type="Gene3D" id="3.40.50.300">
    <property type="entry name" value="P-loop containing nucleotide triphosphate hydrolases"/>
    <property type="match status" value="2"/>
</dbReference>
<dbReference type="InterPro" id="IPR027417">
    <property type="entry name" value="P-loop_NTPase"/>
</dbReference>
<dbReference type="EMBL" id="CP002159">
    <property type="protein sequence ID" value="ADL55549.1"/>
    <property type="molecule type" value="Genomic_DNA"/>
</dbReference>
<evidence type="ECO:0000256" key="1">
    <source>
        <dbReference type="SAM" id="Phobius"/>
    </source>
</evidence>
<organism evidence="3 4">
    <name type="scientific">Gallionella capsiferriformans (strain ES-2)</name>
    <name type="common">Gallionella ferruginea capsiferriformans (strain ES-2)</name>
    <dbReference type="NCBI Taxonomy" id="395494"/>
    <lineage>
        <taxon>Bacteria</taxon>
        <taxon>Pseudomonadati</taxon>
        <taxon>Pseudomonadota</taxon>
        <taxon>Betaproteobacteria</taxon>
        <taxon>Nitrosomonadales</taxon>
        <taxon>Gallionellaceae</taxon>
        <taxon>Gallionella</taxon>
    </lineage>
</organism>
<dbReference type="PANTHER" id="PTHR30121:SF6">
    <property type="entry name" value="SLR6007 PROTEIN"/>
    <property type="match status" value="1"/>
</dbReference>
<evidence type="ECO:0000313" key="3">
    <source>
        <dbReference type="EMBL" id="ADL55549.1"/>
    </source>
</evidence>
<dbReference type="PANTHER" id="PTHR30121">
    <property type="entry name" value="UNCHARACTERIZED PROTEIN YJGR-RELATED"/>
    <property type="match status" value="1"/>
</dbReference>
<keyword evidence="1" id="KW-1133">Transmembrane helix</keyword>
<dbReference type="InterPro" id="IPR016387">
    <property type="entry name" value="Mobilization_MobA"/>
</dbReference>
<keyword evidence="1" id="KW-0472">Membrane</keyword>
<protein>
    <submittedName>
        <fullName evidence="3">TriK protein</fullName>
    </submittedName>
</protein>
<dbReference type="InterPro" id="IPR051162">
    <property type="entry name" value="T4SS_component"/>
</dbReference>
<dbReference type="Pfam" id="PF12696">
    <property type="entry name" value="TraG-D_C"/>
    <property type="match status" value="1"/>
</dbReference>
<keyword evidence="1" id="KW-0812">Transmembrane</keyword>
<feature type="domain" description="TraD/TraG TraM recognition site" evidence="2">
    <location>
        <begin position="398"/>
        <end position="502"/>
    </location>
</feature>
<dbReference type="SUPFAM" id="SSF52540">
    <property type="entry name" value="P-loop containing nucleoside triphosphate hydrolases"/>
    <property type="match status" value="1"/>
</dbReference>
<feature type="transmembrane region" description="Helical" evidence="1">
    <location>
        <begin position="6"/>
        <end position="35"/>
    </location>
</feature>
<sequence>MLVSTLNLYILAFLMYVAHAFSFAGATSAFAVFWLNRKCAEDKATTMRERIFAILSVPALIISLVYMLIPVVSKIEFGVFITPSFYDLACFIGPLLIGVLTAIFMLRSGVQMLEKAKSNLTKSSELERNTKTDVRDLSKSIPAKAVKFDPLSFILKKGDGVFLGLDEKSQPVNIEFGGGTSAPHVQVIGTTGAGKGVSIGLMASQFLELGEAVFFCDPKNDEWAPSVLYAAAQRTGKPYYFIDLNRPAGPQFNIFEGATEVEAFELFQAGFNLVERGDASDFYGIADRREAGVVARLMSRDNVTIAEAYAAQQDVILQSGAEKFYGRLREMAETPSINAKSDGIDLAKVIEEGGCVYIVGSMRSDIVKTAQRMLLVRLIQLAERRDRMRAGELRKICIVLDEVKYHLSRPALEGLGAARDKGVHFILAHQSLGDLKDCTKDLNPDAVVDAVVENCRLKLCYRVQSPVTAQWLASMSGKVQVDDEARTVKRNAVLSETVHDQRTIRQTETYFVDENMLLNLPPQVAVLYGAGLPKFVSIQPLKVLKSPEAIKIKIVAGTTVQSSIDMLDIASPARASHSENGARENSLL</sequence>
<dbReference type="RefSeq" id="WP_013293488.1">
    <property type="nucleotide sequence ID" value="NC_014394.1"/>
</dbReference>
<dbReference type="KEGG" id="gca:Galf_1530"/>
<proteinExistence type="predicted"/>
<dbReference type="eggNOG" id="COG3505">
    <property type="taxonomic scope" value="Bacteria"/>
</dbReference>
<keyword evidence="4" id="KW-1185">Reference proteome</keyword>